<protein>
    <recommendedName>
        <fullName evidence="3">Serine protease family S33</fullName>
    </recommendedName>
</protein>
<name>A0A1V9ZXL1_9STRA</name>
<gene>
    <name evidence="1" type="ORF">THRCLA_21348</name>
</gene>
<dbReference type="EMBL" id="JNBS01001089">
    <property type="protein sequence ID" value="OQS02709.1"/>
    <property type="molecule type" value="Genomic_DNA"/>
</dbReference>
<reference evidence="1 2" key="1">
    <citation type="journal article" date="2014" name="Genome Biol. Evol.">
        <title>The secreted proteins of Achlya hypogyna and Thraustotheca clavata identify the ancestral oomycete secretome and reveal gene acquisitions by horizontal gene transfer.</title>
        <authorList>
            <person name="Misner I."/>
            <person name="Blouin N."/>
            <person name="Leonard G."/>
            <person name="Richards T.A."/>
            <person name="Lane C.E."/>
        </authorList>
    </citation>
    <scope>NUCLEOTIDE SEQUENCE [LARGE SCALE GENOMIC DNA]</scope>
    <source>
        <strain evidence="1 2">ATCC 34112</strain>
    </source>
</reference>
<dbReference type="AlphaFoldDB" id="A0A1V9ZXL1"/>
<proteinExistence type="predicted"/>
<evidence type="ECO:0008006" key="3">
    <source>
        <dbReference type="Google" id="ProtNLM"/>
    </source>
</evidence>
<feature type="non-terminal residue" evidence="1">
    <location>
        <position position="1"/>
    </location>
</feature>
<comment type="caution">
    <text evidence="1">The sequence shown here is derived from an EMBL/GenBank/DDBJ whole genome shotgun (WGS) entry which is preliminary data.</text>
</comment>
<sequence length="75" mass="8017">VSSENFTKFFNLGRNIELPAYGYVTGNSYLAPLLVEKNPDLKVIAFDLPGNGRYDGLAAGGPFSLTADTVAETAF</sequence>
<accession>A0A1V9ZXL1</accession>
<organism evidence="1 2">
    <name type="scientific">Thraustotheca clavata</name>
    <dbReference type="NCBI Taxonomy" id="74557"/>
    <lineage>
        <taxon>Eukaryota</taxon>
        <taxon>Sar</taxon>
        <taxon>Stramenopiles</taxon>
        <taxon>Oomycota</taxon>
        <taxon>Saprolegniomycetes</taxon>
        <taxon>Saprolegniales</taxon>
        <taxon>Achlyaceae</taxon>
        <taxon>Thraustotheca</taxon>
    </lineage>
</organism>
<dbReference type="Proteomes" id="UP000243217">
    <property type="component" value="Unassembled WGS sequence"/>
</dbReference>
<keyword evidence="2" id="KW-1185">Reference proteome</keyword>
<feature type="non-terminal residue" evidence="1">
    <location>
        <position position="75"/>
    </location>
</feature>
<evidence type="ECO:0000313" key="1">
    <source>
        <dbReference type="EMBL" id="OQS02709.1"/>
    </source>
</evidence>
<evidence type="ECO:0000313" key="2">
    <source>
        <dbReference type="Proteomes" id="UP000243217"/>
    </source>
</evidence>